<dbReference type="AlphaFoldDB" id="A0A2H0RA48"/>
<dbReference type="Pfam" id="PF04011">
    <property type="entry name" value="LemA"/>
    <property type="match status" value="1"/>
</dbReference>
<evidence type="ECO:0000256" key="5">
    <source>
        <dbReference type="ARBA" id="ARBA00023136"/>
    </source>
</evidence>
<evidence type="ECO:0000256" key="4">
    <source>
        <dbReference type="ARBA" id="ARBA00022989"/>
    </source>
</evidence>
<keyword evidence="3 6" id="KW-0812">Transmembrane</keyword>
<dbReference type="EMBL" id="PCXU01000027">
    <property type="protein sequence ID" value="PIR43347.1"/>
    <property type="molecule type" value="Genomic_DNA"/>
</dbReference>
<sequence length="189" mass="21777">MGIGIWILIIIGAIALFFYFMYNRLVTLRMRIKEAWSDIDIQLKRRNSLIPNLVDTVKGYMKHERELLTKITELRSSVMSASSPKELGQLNSQLSSALGSLKVAVESYPDLKASQNFQQLQEELTNTEDKIAYSRKFYNSTVLDYNTSIQVFPNVLFANMFGFKAFEFFEANEEERKDVKVDFSDQSAK</sequence>
<name>A0A2H0RA48_UNCKA</name>
<comment type="similarity">
    <text evidence="2">Belongs to the LemA family.</text>
</comment>
<evidence type="ECO:0000256" key="6">
    <source>
        <dbReference type="SAM" id="Phobius"/>
    </source>
</evidence>
<dbReference type="InterPro" id="IPR007156">
    <property type="entry name" value="MamQ_LemA"/>
</dbReference>
<evidence type="ECO:0000313" key="7">
    <source>
        <dbReference type="EMBL" id="PIR43347.1"/>
    </source>
</evidence>
<accession>A0A2H0RA48</accession>
<evidence type="ECO:0000256" key="1">
    <source>
        <dbReference type="ARBA" id="ARBA00004167"/>
    </source>
</evidence>
<dbReference type="PANTHER" id="PTHR34478:SF1">
    <property type="entry name" value="PROTEIN LEMA"/>
    <property type="match status" value="1"/>
</dbReference>
<gene>
    <name evidence="7" type="ORF">COV24_03210</name>
</gene>
<evidence type="ECO:0000256" key="2">
    <source>
        <dbReference type="ARBA" id="ARBA00008854"/>
    </source>
</evidence>
<reference evidence="7 8" key="1">
    <citation type="submission" date="2017-09" db="EMBL/GenBank/DDBJ databases">
        <title>Depth-based differentiation of microbial function through sediment-hosted aquifers and enrichment of novel symbionts in the deep terrestrial subsurface.</title>
        <authorList>
            <person name="Probst A.J."/>
            <person name="Ladd B."/>
            <person name="Jarett J.K."/>
            <person name="Geller-Mcgrath D.E."/>
            <person name="Sieber C.M."/>
            <person name="Emerson J.B."/>
            <person name="Anantharaman K."/>
            <person name="Thomas B.C."/>
            <person name="Malmstrom R."/>
            <person name="Stieglmeier M."/>
            <person name="Klingl A."/>
            <person name="Woyke T."/>
            <person name="Ryan C.M."/>
            <person name="Banfield J.F."/>
        </authorList>
    </citation>
    <scope>NUCLEOTIDE SEQUENCE [LARGE SCALE GENOMIC DNA]</scope>
    <source>
        <strain evidence="7">CG10_big_fil_rev_8_21_14_0_10_32_10</strain>
    </source>
</reference>
<keyword evidence="4 6" id="KW-1133">Transmembrane helix</keyword>
<protein>
    <recommendedName>
        <fullName evidence="9">LemA family protein</fullName>
    </recommendedName>
</protein>
<comment type="caution">
    <text evidence="7">The sequence shown here is derived from an EMBL/GenBank/DDBJ whole genome shotgun (WGS) entry which is preliminary data.</text>
</comment>
<evidence type="ECO:0000313" key="8">
    <source>
        <dbReference type="Proteomes" id="UP000230214"/>
    </source>
</evidence>
<comment type="subcellular location">
    <subcellularLocation>
        <location evidence="1">Membrane</location>
        <topology evidence="1">Single-pass membrane protein</topology>
    </subcellularLocation>
</comment>
<dbReference type="Proteomes" id="UP000230214">
    <property type="component" value="Unassembled WGS sequence"/>
</dbReference>
<organism evidence="7 8">
    <name type="scientific">candidate division WWE3 bacterium CG10_big_fil_rev_8_21_14_0_10_32_10</name>
    <dbReference type="NCBI Taxonomy" id="1975090"/>
    <lineage>
        <taxon>Bacteria</taxon>
        <taxon>Katanobacteria</taxon>
    </lineage>
</organism>
<dbReference type="GO" id="GO:0016020">
    <property type="term" value="C:membrane"/>
    <property type="evidence" value="ECO:0007669"/>
    <property type="project" value="UniProtKB-SubCell"/>
</dbReference>
<dbReference type="PANTHER" id="PTHR34478">
    <property type="entry name" value="PROTEIN LEMA"/>
    <property type="match status" value="1"/>
</dbReference>
<dbReference type="SUPFAM" id="SSF140478">
    <property type="entry name" value="LemA-like"/>
    <property type="match status" value="1"/>
</dbReference>
<evidence type="ECO:0008006" key="9">
    <source>
        <dbReference type="Google" id="ProtNLM"/>
    </source>
</evidence>
<dbReference type="Gene3D" id="1.20.1440.20">
    <property type="entry name" value="LemA-like domain"/>
    <property type="match status" value="1"/>
</dbReference>
<proteinExistence type="inferred from homology"/>
<evidence type="ECO:0000256" key="3">
    <source>
        <dbReference type="ARBA" id="ARBA00022692"/>
    </source>
</evidence>
<feature type="transmembrane region" description="Helical" evidence="6">
    <location>
        <begin position="6"/>
        <end position="22"/>
    </location>
</feature>
<keyword evidence="5 6" id="KW-0472">Membrane</keyword>
<dbReference type="InterPro" id="IPR023353">
    <property type="entry name" value="LemA-like_dom_sf"/>
</dbReference>